<proteinExistence type="predicted"/>
<evidence type="ECO:0008006" key="5">
    <source>
        <dbReference type="Google" id="ProtNLM"/>
    </source>
</evidence>
<evidence type="ECO:0000256" key="1">
    <source>
        <dbReference type="SAM" id="MobiDB-lite"/>
    </source>
</evidence>
<feature type="transmembrane region" description="Helical" evidence="2">
    <location>
        <begin position="128"/>
        <end position="145"/>
    </location>
</feature>
<dbReference type="OrthoDB" id="4981704at2"/>
<dbReference type="RefSeq" id="WP_091187713.1">
    <property type="nucleotide sequence ID" value="NZ_FNRY01000002.1"/>
</dbReference>
<sequence length="148" mass="16206">MSPDRDDDALSWAGDDDPTLQPGPGEQKQLRPGWKLVGRPSRVPAPRDTDEEPSQMGSAMLIALGILAGVYLLYTIGWSINIARDTYPAPAPIDQVMYTVGLWLAVAAAPLWFATTLLFTRRLVRARIVWLIIGAIVLVPWPFVIGGL</sequence>
<protein>
    <recommendedName>
        <fullName evidence="5">DNA polymerase III subunit gamma/tau</fullName>
    </recommendedName>
</protein>
<accession>A0A1H4TFQ4</accession>
<organism evidence="3 4">
    <name type="scientific">Paramicrobacterium humi</name>
    <dbReference type="NCBI Taxonomy" id="640635"/>
    <lineage>
        <taxon>Bacteria</taxon>
        <taxon>Bacillati</taxon>
        <taxon>Actinomycetota</taxon>
        <taxon>Actinomycetes</taxon>
        <taxon>Micrococcales</taxon>
        <taxon>Microbacteriaceae</taxon>
        <taxon>Paramicrobacterium</taxon>
    </lineage>
</organism>
<feature type="compositionally biased region" description="Acidic residues" evidence="1">
    <location>
        <begin position="1"/>
        <end position="18"/>
    </location>
</feature>
<dbReference type="AlphaFoldDB" id="A0A1H4TFQ4"/>
<keyword evidence="2" id="KW-0812">Transmembrane</keyword>
<dbReference type="STRING" id="640635.SAMN04489806_3198"/>
<keyword evidence="4" id="KW-1185">Reference proteome</keyword>
<feature type="transmembrane region" description="Helical" evidence="2">
    <location>
        <begin position="100"/>
        <end position="119"/>
    </location>
</feature>
<keyword evidence="2" id="KW-0472">Membrane</keyword>
<gene>
    <name evidence="3" type="ORF">SAMN04489806_3198</name>
</gene>
<name>A0A1H4TFQ4_9MICO</name>
<reference evidence="3 4" key="1">
    <citation type="submission" date="2016-10" db="EMBL/GenBank/DDBJ databases">
        <authorList>
            <person name="de Groot N.N."/>
        </authorList>
    </citation>
    <scope>NUCLEOTIDE SEQUENCE [LARGE SCALE GENOMIC DNA]</scope>
    <source>
        <strain evidence="3 4">DSM 21799</strain>
    </source>
</reference>
<keyword evidence="2" id="KW-1133">Transmembrane helix</keyword>
<dbReference type="EMBL" id="FNRY01000002">
    <property type="protein sequence ID" value="SEC55296.1"/>
    <property type="molecule type" value="Genomic_DNA"/>
</dbReference>
<evidence type="ECO:0000313" key="3">
    <source>
        <dbReference type="EMBL" id="SEC55296.1"/>
    </source>
</evidence>
<feature type="transmembrane region" description="Helical" evidence="2">
    <location>
        <begin position="59"/>
        <end position="80"/>
    </location>
</feature>
<evidence type="ECO:0000313" key="4">
    <source>
        <dbReference type="Proteomes" id="UP000199183"/>
    </source>
</evidence>
<evidence type="ECO:0000256" key="2">
    <source>
        <dbReference type="SAM" id="Phobius"/>
    </source>
</evidence>
<dbReference type="Proteomes" id="UP000199183">
    <property type="component" value="Unassembled WGS sequence"/>
</dbReference>
<feature type="region of interest" description="Disordered" evidence="1">
    <location>
        <begin position="1"/>
        <end position="54"/>
    </location>
</feature>